<feature type="region of interest" description="Disordered" evidence="1">
    <location>
        <begin position="1"/>
        <end position="56"/>
    </location>
</feature>
<keyword evidence="3" id="KW-1185">Reference proteome</keyword>
<protein>
    <submittedName>
        <fullName evidence="2">Uncharacterized protein</fullName>
    </submittedName>
</protein>
<organism evidence="2 3">
    <name type="scientific">Aspergillus cavernicola</name>
    <dbReference type="NCBI Taxonomy" id="176166"/>
    <lineage>
        <taxon>Eukaryota</taxon>
        <taxon>Fungi</taxon>
        <taxon>Dikarya</taxon>
        <taxon>Ascomycota</taxon>
        <taxon>Pezizomycotina</taxon>
        <taxon>Eurotiomycetes</taxon>
        <taxon>Eurotiomycetidae</taxon>
        <taxon>Eurotiales</taxon>
        <taxon>Aspergillaceae</taxon>
        <taxon>Aspergillus</taxon>
        <taxon>Aspergillus subgen. Nidulantes</taxon>
    </lineage>
</organism>
<accession>A0ABR4J504</accession>
<dbReference type="EMBL" id="JBFXLS010000001">
    <property type="protein sequence ID" value="KAL2834887.1"/>
    <property type="molecule type" value="Genomic_DNA"/>
</dbReference>
<feature type="compositionally biased region" description="Basic residues" evidence="1">
    <location>
        <begin position="13"/>
        <end position="31"/>
    </location>
</feature>
<gene>
    <name evidence="2" type="ORF">BDW59DRAFT_136767</name>
</gene>
<reference evidence="2 3" key="1">
    <citation type="submission" date="2024-07" db="EMBL/GenBank/DDBJ databases">
        <title>Section-level genome sequencing and comparative genomics of Aspergillus sections Usti and Cavernicolus.</title>
        <authorList>
            <consortium name="Lawrence Berkeley National Laboratory"/>
            <person name="Nybo J.L."/>
            <person name="Vesth T.C."/>
            <person name="Theobald S."/>
            <person name="Frisvad J.C."/>
            <person name="Larsen T.O."/>
            <person name="Kjaerboelling I."/>
            <person name="Rothschild-Mancinelli K."/>
            <person name="Lyhne E.K."/>
            <person name="Kogle M.E."/>
            <person name="Barry K."/>
            <person name="Clum A."/>
            <person name="Na H."/>
            <person name="Ledsgaard L."/>
            <person name="Lin J."/>
            <person name="Lipzen A."/>
            <person name="Kuo A."/>
            <person name="Riley R."/>
            <person name="Mondo S."/>
            <person name="LaButti K."/>
            <person name="Haridas S."/>
            <person name="Pangalinan J."/>
            <person name="Salamov A.A."/>
            <person name="Simmons B.A."/>
            <person name="Magnuson J.K."/>
            <person name="Chen J."/>
            <person name="Drula E."/>
            <person name="Henrissat B."/>
            <person name="Wiebenga A."/>
            <person name="Lubbers R.J."/>
            <person name="Gomes A.C."/>
            <person name="Makela M.R."/>
            <person name="Stajich J."/>
            <person name="Grigoriev I.V."/>
            <person name="Mortensen U.H."/>
            <person name="De vries R.P."/>
            <person name="Baker S.E."/>
            <person name="Andersen M.R."/>
        </authorList>
    </citation>
    <scope>NUCLEOTIDE SEQUENCE [LARGE SCALE GENOMIC DNA]</scope>
    <source>
        <strain evidence="2 3">CBS 600.67</strain>
    </source>
</reference>
<evidence type="ECO:0000313" key="3">
    <source>
        <dbReference type="Proteomes" id="UP001610335"/>
    </source>
</evidence>
<evidence type="ECO:0000256" key="1">
    <source>
        <dbReference type="SAM" id="MobiDB-lite"/>
    </source>
</evidence>
<dbReference type="Proteomes" id="UP001610335">
    <property type="component" value="Unassembled WGS sequence"/>
</dbReference>
<name>A0ABR4J504_9EURO</name>
<evidence type="ECO:0000313" key="2">
    <source>
        <dbReference type="EMBL" id="KAL2834887.1"/>
    </source>
</evidence>
<sequence length="102" mass="11747">MLEQGNTADVARAHPRARVSTRKRIRSQRLLRTRDRVPCTDMATPQHGHRVTSSSAPLTTVDHAMTNIWPIYPHRKVSRYIKLFQSGYTRQTRPMRALEVGP</sequence>
<comment type="caution">
    <text evidence="2">The sequence shown here is derived from an EMBL/GenBank/DDBJ whole genome shotgun (WGS) entry which is preliminary data.</text>
</comment>
<proteinExistence type="predicted"/>